<dbReference type="InterPro" id="IPR046815">
    <property type="entry name" value="P2RX7_C"/>
</dbReference>
<dbReference type="PANTHER" id="PTHR36981:SF1">
    <property type="entry name" value="P2X PURINORECEPTOR 7 INTRACELLULAR DOMAIN-CONTAINING PROTEIN"/>
    <property type="match status" value="1"/>
</dbReference>
<protein>
    <submittedName>
        <fullName evidence="3">P2X purinoceptor 7-like</fullName>
    </submittedName>
</protein>
<dbReference type="KEGG" id="cvn:111114222"/>
<name>A0A8B8BY28_CRAVI</name>
<dbReference type="OrthoDB" id="6019874at2759"/>
<dbReference type="RefSeq" id="XP_022308215.1">
    <property type="nucleotide sequence ID" value="XM_022452507.1"/>
</dbReference>
<dbReference type="AlphaFoldDB" id="A0A8B8BY28"/>
<proteinExistence type="predicted"/>
<dbReference type="Proteomes" id="UP000694844">
    <property type="component" value="Chromosome 9"/>
</dbReference>
<evidence type="ECO:0000313" key="3">
    <source>
        <dbReference type="RefSeq" id="XP_022308215.1"/>
    </source>
</evidence>
<evidence type="ECO:0000259" key="1">
    <source>
        <dbReference type="Pfam" id="PF20478"/>
    </source>
</evidence>
<gene>
    <name evidence="3" type="primary">LOC111114222</name>
</gene>
<reference evidence="3" key="1">
    <citation type="submission" date="2025-08" db="UniProtKB">
        <authorList>
            <consortium name="RefSeq"/>
        </authorList>
    </citation>
    <scope>IDENTIFICATION</scope>
    <source>
        <tissue evidence="3">Whole sample</tissue>
    </source>
</reference>
<evidence type="ECO:0000313" key="2">
    <source>
        <dbReference type="Proteomes" id="UP000694844"/>
    </source>
</evidence>
<accession>A0A8B8BY28</accession>
<feature type="domain" description="P2X purinoreceptor 7 intracellular" evidence="1">
    <location>
        <begin position="25"/>
        <end position="160"/>
    </location>
</feature>
<dbReference type="GeneID" id="111114222"/>
<dbReference type="PANTHER" id="PTHR36981">
    <property type="entry name" value="ZGC:195170"/>
    <property type="match status" value="1"/>
</dbReference>
<dbReference type="Pfam" id="PF20478">
    <property type="entry name" value="P2RX7_C"/>
    <property type="match status" value="1"/>
</dbReference>
<organism evidence="2 3">
    <name type="scientific">Crassostrea virginica</name>
    <name type="common">Eastern oyster</name>
    <dbReference type="NCBI Taxonomy" id="6565"/>
    <lineage>
        <taxon>Eukaryota</taxon>
        <taxon>Metazoa</taxon>
        <taxon>Spiralia</taxon>
        <taxon>Lophotrochozoa</taxon>
        <taxon>Mollusca</taxon>
        <taxon>Bivalvia</taxon>
        <taxon>Autobranchia</taxon>
        <taxon>Pteriomorphia</taxon>
        <taxon>Ostreida</taxon>
        <taxon>Ostreoidea</taxon>
        <taxon>Ostreidae</taxon>
        <taxon>Crassostrea</taxon>
    </lineage>
</organism>
<keyword evidence="2" id="KW-1185">Reference proteome</keyword>
<sequence length="169" mass="19260">MVTSLDNRLAAMNEDQMRELLSRAVHVEPQLMRCLIEGPIRDNGSSSEIAWCSCGRCISFDDPRMNICCRQSPCITTKAEFRNLCLRHDVLEVANILNWSHQFNQAPSFAPSTFRNQAYRNFVLWQHGPMGAGRRVPVPACVCRAVRERFPQPNGQYRGYHSANSEDSE</sequence>